<evidence type="ECO:0000256" key="4">
    <source>
        <dbReference type="ARBA" id="ARBA00023136"/>
    </source>
</evidence>
<evidence type="ECO:0000256" key="1">
    <source>
        <dbReference type="ARBA" id="ARBA00004141"/>
    </source>
</evidence>
<keyword evidence="2 5" id="KW-0812">Transmembrane</keyword>
<dbReference type="InterPro" id="IPR002293">
    <property type="entry name" value="AA/rel_permease1"/>
</dbReference>
<dbReference type="STRING" id="521096.Tpau_1443"/>
<evidence type="ECO:0000256" key="3">
    <source>
        <dbReference type="ARBA" id="ARBA00022989"/>
    </source>
</evidence>
<dbReference type="eggNOG" id="COG0531">
    <property type="taxonomic scope" value="Bacteria"/>
</dbReference>
<dbReference type="Proteomes" id="UP000001213">
    <property type="component" value="Chromosome"/>
</dbReference>
<feature type="transmembrane region" description="Helical" evidence="5">
    <location>
        <begin position="376"/>
        <end position="401"/>
    </location>
</feature>
<dbReference type="PANTHER" id="PTHR47704:SF1">
    <property type="entry name" value="POTASSIUM TRANSPORTER KIMA"/>
    <property type="match status" value="1"/>
</dbReference>
<evidence type="ECO:0000313" key="6">
    <source>
        <dbReference type="EMBL" id="ADG78071.1"/>
    </source>
</evidence>
<feature type="transmembrane region" description="Helical" evidence="5">
    <location>
        <begin position="351"/>
        <end position="370"/>
    </location>
</feature>
<feature type="transmembrane region" description="Helical" evidence="5">
    <location>
        <begin position="56"/>
        <end position="88"/>
    </location>
</feature>
<feature type="transmembrane region" description="Helical" evidence="5">
    <location>
        <begin position="117"/>
        <end position="146"/>
    </location>
</feature>
<feature type="transmembrane region" description="Helical" evidence="5">
    <location>
        <begin position="302"/>
        <end position="330"/>
    </location>
</feature>
<sequence length="470" mass="48389">MALGVPTRPQTRSVSLMLRTERPPLDAPERRRLTTSSGLAGLSLDAMASVAYGPEAIALVLATAGTVGLGFTLPVSAAIVVLLVVLVFSYRQVIRAYPQGGGSYGVARARLGRPAALLAAASLVIDYVLNVAVSVAAGVAALASAVPETRPYLVEISLLVLAVITALNLRGLTASAYALAVPTILFVGSVLTVIAVGLLTGGQPMAPAVPPEATQTVGVLLLLKAFASGCSALTGVEAIANAVPEFRQPRVRRAQRTEVILGVLLGSMMLGIAALIEQYGVVPQDGVTVLAQVAEGSLGHGVGYFLVQGATVLLLALAANTSFGGLPTLLCVVARDGYLPAALSRRNERGVYTVSVLALAATAAILLVISGADMNALVPLFAIGVFVGFTIAQAGMVRHWILARGTYWQLRAALNGFGALMTGSAAVVVLAMKFTAGAWTIALVLAVLVGSMARYRRRRNDVFGVVDNGC</sequence>
<feature type="transmembrane region" description="Helical" evidence="5">
    <location>
        <begin position="219"/>
        <end position="239"/>
    </location>
</feature>
<dbReference type="KEGG" id="tpr:Tpau_1443"/>
<dbReference type="HOGENOM" id="CLU_017999_0_0_11"/>
<reference evidence="7" key="1">
    <citation type="submission" date="2010-03" db="EMBL/GenBank/DDBJ databases">
        <title>The complete chromosome of Tsukamurella paurometabola DSM 20162.</title>
        <authorList>
            <consortium name="US DOE Joint Genome Institute (JGI-PGF)"/>
            <person name="Lucas S."/>
            <person name="Copeland A."/>
            <person name="Lapidus A."/>
            <person name="Glavina del Rio T."/>
            <person name="Dalin E."/>
            <person name="Tice H."/>
            <person name="Bruce D."/>
            <person name="Goodwin L."/>
            <person name="Pitluck S."/>
            <person name="Kyrpides N."/>
            <person name="Mavromatis K."/>
            <person name="Ivanova N."/>
            <person name="Mikhailova N."/>
            <person name="Munk A.C."/>
            <person name="Brettin T."/>
            <person name="Detter J.C."/>
            <person name="Tapia R."/>
            <person name="Han C."/>
            <person name="Larimer F."/>
            <person name="Land M."/>
            <person name="Hauser L."/>
            <person name="Markowitz V."/>
            <person name="Cheng J.-F."/>
            <person name="Hugenholtz P."/>
            <person name="Woyke T."/>
            <person name="Wu D."/>
            <person name="Jando M."/>
            <person name="Brambilla E."/>
            <person name="Klenk H.-P."/>
            <person name="Eisen J.A."/>
        </authorList>
    </citation>
    <scope>NUCLEOTIDE SEQUENCE [LARGE SCALE GENOMIC DNA]</scope>
    <source>
        <strain evidence="7">ATCC 8368 / DSM 20162 / CCUG 35730 / CIP 100753 / JCM 10117 / KCTC 9821 / NBRC 16120 / NCIMB 702349 / NCTC 13040</strain>
    </source>
</reference>
<feature type="transmembrane region" description="Helical" evidence="5">
    <location>
        <begin position="259"/>
        <end position="282"/>
    </location>
</feature>
<dbReference type="InterPro" id="IPR053153">
    <property type="entry name" value="APC_K+_Transporter"/>
</dbReference>
<protein>
    <submittedName>
        <fullName evidence="6">Amino acid permease-associated region</fullName>
    </submittedName>
</protein>
<dbReference type="Pfam" id="PF13520">
    <property type="entry name" value="AA_permease_2"/>
    <property type="match status" value="1"/>
</dbReference>
<feature type="transmembrane region" description="Helical" evidence="5">
    <location>
        <begin position="176"/>
        <end position="199"/>
    </location>
</feature>
<comment type="subcellular location">
    <subcellularLocation>
        <location evidence="1">Membrane</location>
        <topology evidence="1">Multi-pass membrane protein</topology>
    </subcellularLocation>
</comment>
<gene>
    <name evidence="6" type="ordered locus">Tpau_1443</name>
</gene>
<dbReference type="EMBL" id="CP001966">
    <property type="protein sequence ID" value="ADG78071.1"/>
    <property type="molecule type" value="Genomic_DNA"/>
</dbReference>
<dbReference type="Gene3D" id="1.20.1740.10">
    <property type="entry name" value="Amino acid/polyamine transporter I"/>
    <property type="match status" value="1"/>
</dbReference>
<keyword evidence="7" id="KW-1185">Reference proteome</keyword>
<keyword evidence="4 5" id="KW-0472">Membrane</keyword>
<dbReference type="GO" id="GO:0022857">
    <property type="term" value="F:transmembrane transporter activity"/>
    <property type="evidence" value="ECO:0007669"/>
    <property type="project" value="InterPro"/>
</dbReference>
<evidence type="ECO:0000256" key="5">
    <source>
        <dbReference type="SAM" id="Phobius"/>
    </source>
</evidence>
<dbReference type="AlphaFoldDB" id="D5UXH9"/>
<evidence type="ECO:0000256" key="2">
    <source>
        <dbReference type="ARBA" id="ARBA00022692"/>
    </source>
</evidence>
<evidence type="ECO:0000313" key="7">
    <source>
        <dbReference type="Proteomes" id="UP000001213"/>
    </source>
</evidence>
<feature type="transmembrane region" description="Helical" evidence="5">
    <location>
        <begin position="438"/>
        <end position="455"/>
    </location>
</feature>
<dbReference type="GO" id="GO:0016020">
    <property type="term" value="C:membrane"/>
    <property type="evidence" value="ECO:0007669"/>
    <property type="project" value="UniProtKB-SubCell"/>
</dbReference>
<proteinExistence type="predicted"/>
<keyword evidence="3 5" id="KW-1133">Transmembrane helix</keyword>
<reference evidence="6 7" key="2">
    <citation type="journal article" date="2011" name="Stand. Genomic Sci.">
        <title>Complete genome sequence of Tsukamurella paurometabola type strain (no. 33).</title>
        <authorList>
            <person name="Munk A.C."/>
            <person name="Lapidus A."/>
            <person name="Lucas S."/>
            <person name="Nolan M."/>
            <person name="Tice H."/>
            <person name="Cheng J.F."/>
            <person name="Del Rio T.G."/>
            <person name="Goodwin L."/>
            <person name="Pitluck S."/>
            <person name="Liolios K."/>
            <person name="Huntemann M."/>
            <person name="Ivanova N."/>
            <person name="Mavromatis K."/>
            <person name="Mikhailova N."/>
            <person name="Pati A."/>
            <person name="Chen A."/>
            <person name="Palaniappan K."/>
            <person name="Tapia R."/>
            <person name="Han C."/>
            <person name="Land M."/>
            <person name="Hauser L."/>
            <person name="Chang Y.J."/>
            <person name="Jeffries C.D."/>
            <person name="Brettin T."/>
            <person name="Yasawong M."/>
            <person name="Brambilla E.M."/>
            <person name="Rohde M."/>
            <person name="Sikorski J."/>
            <person name="Goker M."/>
            <person name="Detter J.C."/>
            <person name="Woyke T."/>
            <person name="Bristow J."/>
            <person name="Eisen J.A."/>
            <person name="Markowitz V."/>
            <person name="Hugenholtz P."/>
            <person name="Kyrpides N.C."/>
            <person name="Klenk H.P."/>
        </authorList>
    </citation>
    <scope>NUCLEOTIDE SEQUENCE [LARGE SCALE GENOMIC DNA]</scope>
    <source>
        <strain evidence="7">ATCC 8368 / DSM 20162 / CCUG 35730 / CIP 100753 / JCM 10117 / KCTC 9821 / NBRC 16120 / NCIMB 702349 / NCTC 13040</strain>
    </source>
</reference>
<name>D5UXH9_TSUPD</name>
<dbReference type="PANTHER" id="PTHR47704">
    <property type="entry name" value="POTASSIUM TRANSPORTER KIMA"/>
    <property type="match status" value="1"/>
</dbReference>
<dbReference type="PIRSF" id="PIRSF006060">
    <property type="entry name" value="AA_transporter"/>
    <property type="match status" value="1"/>
</dbReference>
<accession>D5UXH9</accession>
<feature type="transmembrane region" description="Helical" evidence="5">
    <location>
        <begin position="413"/>
        <end position="432"/>
    </location>
</feature>
<organism evidence="6 7">
    <name type="scientific">Tsukamurella paurometabola (strain ATCC 8368 / DSM 20162 / CCUG 35730 / CIP 100753 / JCM 10117 / KCTC 9821 / NBRC 16120 / NCIMB 702349 / NCTC 13040)</name>
    <name type="common">Corynebacterium paurometabolum</name>
    <dbReference type="NCBI Taxonomy" id="521096"/>
    <lineage>
        <taxon>Bacteria</taxon>
        <taxon>Bacillati</taxon>
        <taxon>Actinomycetota</taxon>
        <taxon>Actinomycetes</taxon>
        <taxon>Mycobacteriales</taxon>
        <taxon>Tsukamurellaceae</taxon>
        <taxon>Tsukamurella</taxon>
    </lineage>
</organism>
<feature type="transmembrane region" description="Helical" evidence="5">
    <location>
        <begin position="152"/>
        <end position="169"/>
    </location>
</feature>